<dbReference type="EMBL" id="JAIQCV010000007">
    <property type="protein sequence ID" value="KAH1083029.1"/>
    <property type="molecule type" value="Genomic_DNA"/>
</dbReference>
<dbReference type="InterPro" id="IPR025558">
    <property type="entry name" value="DUF4283"/>
</dbReference>
<dbReference type="Pfam" id="PF14111">
    <property type="entry name" value="DUF4283"/>
    <property type="match status" value="1"/>
</dbReference>
<proteinExistence type="predicted"/>
<comment type="caution">
    <text evidence="2">The sequence shown here is derived from an EMBL/GenBank/DDBJ whole genome shotgun (WGS) entry which is preliminary data.</text>
</comment>
<accession>A0A9D3VJ59</accession>
<gene>
    <name evidence="2" type="ORF">J1N35_022790</name>
</gene>
<sequence>MRVSTTSNLGRLYNTCLLLQQVNWSPLYEERFDEEEDLEEAVGDDVASGEDYSFFLVEQVLTDSVVHFSSLMNTLVDLWHPLGGMTITKIGDKRILFHLYNVVDFKRIMDGMPLFFNTHLIVFHKVAKGEDLDQVSLFFSLLGIQVHNLPIGFMTEGMAWQF</sequence>
<evidence type="ECO:0000313" key="2">
    <source>
        <dbReference type="EMBL" id="KAH1083029.1"/>
    </source>
</evidence>
<evidence type="ECO:0000313" key="3">
    <source>
        <dbReference type="Proteomes" id="UP000828251"/>
    </source>
</evidence>
<feature type="domain" description="DUF4283" evidence="1">
    <location>
        <begin position="52"/>
        <end position="127"/>
    </location>
</feature>
<protein>
    <recommendedName>
        <fullName evidence="1">DUF4283 domain-containing protein</fullName>
    </recommendedName>
</protein>
<organism evidence="2 3">
    <name type="scientific">Gossypium stocksii</name>
    <dbReference type="NCBI Taxonomy" id="47602"/>
    <lineage>
        <taxon>Eukaryota</taxon>
        <taxon>Viridiplantae</taxon>
        <taxon>Streptophyta</taxon>
        <taxon>Embryophyta</taxon>
        <taxon>Tracheophyta</taxon>
        <taxon>Spermatophyta</taxon>
        <taxon>Magnoliopsida</taxon>
        <taxon>eudicotyledons</taxon>
        <taxon>Gunneridae</taxon>
        <taxon>Pentapetalae</taxon>
        <taxon>rosids</taxon>
        <taxon>malvids</taxon>
        <taxon>Malvales</taxon>
        <taxon>Malvaceae</taxon>
        <taxon>Malvoideae</taxon>
        <taxon>Gossypium</taxon>
    </lineage>
</organism>
<dbReference type="AlphaFoldDB" id="A0A9D3VJ59"/>
<evidence type="ECO:0000259" key="1">
    <source>
        <dbReference type="Pfam" id="PF14111"/>
    </source>
</evidence>
<keyword evidence="3" id="KW-1185">Reference proteome</keyword>
<dbReference type="OrthoDB" id="1707487at2759"/>
<name>A0A9D3VJ59_9ROSI</name>
<dbReference type="Proteomes" id="UP000828251">
    <property type="component" value="Unassembled WGS sequence"/>
</dbReference>
<reference evidence="2 3" key="1">
    <citation type="journal article" date="2021" name="Plant Biotechnol. J.">
        <title>Multi-omics assisted identification of the key and species-specific regulatory components of drought-tolerant mechanisms in Gossypium stocksii.</title>
        <authorList>
            <person name="Yu D."/>
            <person name="Ke L."/>
            <person name="Zhang D."/>
            <person name="Wu Y."/>
            <person name="Sun Y."/>
            <person name="Mei J."/>
            <person name="Sun J."/>
            <person name="Sun Y."/>
        </authorList>
    </citation>
    <scope>NUCLEOTIDE SEQUENCE [LARGE SCALE GENOMIC DNA]</scope>
    <source>
        <strain evidence="3">cv. E1</strain>
        <tissue evidence="2">Leaf</tissue>
    </source>
</reference>